<evidence type="ECO:0000259" key="3">
    <source>
        <dbReference type="Pfam" id="PF13400"/>
    </source>
</evidence>
<dbReference type="RefSeq" id="WP_343051754.1">
    <property type="nucleotide sequence ID" value="NZ_JACBZR010000001.1"/>
</dbReference>
<dbReference type="AlphaFoldDB" id="A0A7Z0DQX0"/>
<feature type="transmembrane region" description="Helical" evidence="2">
    <location>
        <begin position="17"/>
        <end position="41"/>
    </location>
</feature>
<dbReference type="InterPro" id="IPR021202">
    <property type="entry name" value="Rv3654c-like"/>
</dbReference>
<dbReference type="Pfam" id="PF13400">
    <property type="entry name" value="Tad"/>
    <property type="match status" value="1"/>
</dbReference>
<gene>
    <name evidence="4" type="ORF">BJ988_004675</name>
</gene>
<keyword evidence="5" id="KW-1185">Reference proteome</keyword>
<keyword evidence="2" id="KW-0472">Membrane</keyword>
<name>A0A7Z0DQX0_9ACTN</name>
<sequence length="123" mass="12064">MSPIRAVQNERGSSAPFAVGALGLLLFVGAALGVVGAVFVAHRTAQSAADLAALAGADALQVSGDACAAAATITDRNGATLESCEIAGEDVTVTVRVEGPRWLGQPGDPVAKARAGPTGPPSS</sequence>
<comment type="caution">
    <text evidence="4">The sequence shown here is derived from an EMBL/GenBank/DDBJ whole genome shotgun (WGS) entry which is preliminary data.</text>
</comment>
<reference evidence="4 5" key="1">
    <citation type="submission" date="2020-07" db="EMBL/GenBank/DDBJ databases">
        <title>Sequencing the genomes of 1000 actinobacteria strains.</title>
        <authorList>
            <person name="Klenk H.-P."/>
        </authorList>
    </citation>
    <scope>NUCLEOTIDE SEQUENCE [LARGE SCALE GENOMIC DNA]</scope>
    <source>
        <strain evidence="4 5">DSM 26487</strain>
    </source>
</reference>
<proteinExistence type="predicted"/>
<accession>A0A7Z0DQX0</accession>
<evidence type="ECO:0000313" key="4">
    <source>
        <dbReference type="EMBL" id="NYI80027.1"/>
    </source>
</evidence>
<feature type="region of interest" description="Disordered" evidence="1">
    <location>
        <begin position="101"/>
        <end position="123"/>
    </location>
</feature>
<evidence type="ECO:0000313" key="5">
    <source>
        <dbReference type="Proteomes" id="UP000564496"/>
    </source>
</evidence>
<evidence type="ECO:0000256" key="2">
    <source>
        <dbReference type="SAM" id="Phobius"/>
    </source>
</evidence>
<dbReference type="EMBL" id="JACBZR010000001">
    <property type="protein sequence ID" value="NYI80027.1"/>
    <property type="molecule type" value="Genomic_DNA"/>
</dbReference>
<organism evidence="4 5">
    <name type="scientific">Nocardioides panzhihuensis</name>
    <dbReference type="NCBI Taxonomy" id="860243"/>
    <lineage>
        <taxon>Bacteria</taxon>
        <taxon>Bacillati</taxon>
        <taxon>Actinomycetota</taxon>
        <taxon>Actinomycetes</taxon>
        <taxon>Propionibacteriales</taxon>
        <taxon>Nocardioidaceae</taxon>
        <taxon>Nocardioides</taxon>
    </lineage>
</organism>
<feature type="domain" description="Putative Flp pilus-assembly TadG-like N-terminal" evidence="3">
    <location>
        <begin position="12"/>
        <end position="59"/>
    </location>
</feature>
<dbReference type="InterPro" id="IPR028087">
    <property type="entry name" value="Tad_N"/>
</dbReference>
<dbReference type="NCBIfam" id="TIGR03816">
    <property type="entry name" value="tadE_like_DECH"/>
    <property type="match status" value="1"/>
</dbReference>
<keyword evidence="2" id="KW-1133">Transmembrane helix</keyword>
<evidence type="ECO:0000256" key="1">
    <source>
        <dbReference type="SAM" id="MobiDB-lite"/>
    </source>
</evidence>
<dbReference type="Proteomes" id="UP000564496">
    <property type="component" value="Unassembled WGS sequence"/>
</dbReference>
<keyword evidence="2" id="KW-0812">Transmembrane</keyword>
<protein>
    <submittedName>
        <fullName evidence="4">Secretion/DNA translocation related TadE-like protein</fullName>
    </submittedName>
</protein>